<dbReference type="EMBL" id="CAJNOU010004930">
    <property type="protein sequence ID" value="CAF1460255.1"/>
    <property type="molecule type" value="Genomic_DNA"/>
</dbReference>
<feature type="region of interest" description="Disordered" evidence="1">
    <location>
        <begin position="52"/>
        <end position="71"/>
    </location>
</feature>
<sequence>MDNQDRSNEQLAPTRALTEQEPQEKKHKKKCRGNRKAQRQRRRLKRRQAIVAATNMNLPDQHQIYFHQGQQ</sequence>
<dbReference type="AlphaFoldDB" id="A0A815Q995"/>
<feature type="region of interest" description="Disordered" evidence="1">
    <location>
        <begin position="1"/>
        <end position="45"/>
    </location>
</feature>
<dbReference type="Proteomes" id="UP000663874">
    <property type="component" value="Unassembled WGS sequence"/>
</dbReference>
<evidence type="ECO:0000256" key="1">
    <source>
        <dbReference type="SAM" id="MobiDB-lite"/>
    </source>
</evidence>
<dbReference type="Proteomes" id="UP000663889">
    <property type="component" value="Unassembled WGS sequence"/>
</dbReference>
<organism evidence="2 4">
    <name type="scientific">Rotaria sordida</name>
    <dbReference type="NCBI Taxonomy" id="392033"/>
    <lineage>
        <taxon>Eukaryota</taxon>
        <taxon>Metazoa</taxon>
        <taxon>Spiralia</taxon>
        <taxon>Gnathifera</taxon>
        <taxon>Rotifera</taxon>
        <taxon>Eurotatoria</taxon>
        <taxon>Bdelloidea</taxon>
        <taxon>Philodinida</taxon>
        <taxon>Philodinidae</taxon>
        <taxon>Rotaria</taxon>
    </lineage>
</organism>
<accession>A0A815Q995</accession>
<reference evidence="2" key="1">
    <citation type="submission" date="2021-02" db="EMBL/GenBank/DDBJ databases">
        <authorList>
            <person name="Nowell W R."/>
        </authorList>
    </citation>
    <scope>NUCLEOTIDE SEQUENCE</scope>
</reference>
<evidence type="ECO:0000313" key="2">
    <source>
        <dbReference type="EMBL" id="CAF1460255.1"/>
    </source>
</evidence>
<evidence type="ECO:0000313" key="4">
    <source>
        <dbReference type="Proteomes" id="UP000663889"/>
    </source>
</evidence>
<comment type="caution">
    <text evidence="2">The sequence shown here is derived from an EMBL/GenBank/DDBJ whole genome shotgun (WGS) entry which is preliminary data.</text>
</comment>
<evidence type="ECO:0000313" key="3">
    <source>
        <dbReference type="EMBL" id="CAF3880514.1"/>
    </source>
</evidence>
<protein>
    <submittedName>
        <fullName evidence="2">Uncharacterized protein</fullName>
    </submittedName>
</protein>
<proteinExistence type="predicted"/>
<dbReference type="EMBL" id="CAJOBE010003439">
    <property type="protein sequence ID" value="CAF3880514.1"/>
    <property type="molecule type" value="Genomic_DNA"/>
</dbReference>
<name>A0A815Q995_9BILA</name>
<feature type="compositionally biased region" description="Basic residues" evidence="1">
    <location>
        <begin position="25"/>
        <end position="45"/>
    </location>
</feature>
<gene>
    <name evidence="3" type="ORF">FNK824_LOCUS19514</name>
    <name evidence="2" type="ORF">SEV965_LOCUS34124</name>
</gene>